<feature type="compositionally biased region" description="Basic and acidic residues" evidence="4">
    <location>
        <begin position="82"/>
        <end position="101"/>
    </location>
</feature>
<dbReference type="Proteomes" id="UP001338125">
    <property type="component" value="Unassembled WGS sequence"/>
</dbReference>
<dbReference type="Gene3D" id="1.10.30.10">
    <property type="entry name" value="High mobility group box domain"/>
    <property type="match status" value="1"/>
</dbReference>
<keyword evidence="1 3" id="KW-0238">DNA-binding</keyword>
<evidence type="ECO:0000256" key="4">
    <source>
        <dbReference type="SAM" id="MobiDB-lite"/>
    </source>
</evidence>
<feature type="compositionally biased region" description="Basic residues" evidence="4">
    <location>
        <begin position="315"/>
        <end position="330"/>
    </location>
</feature>
<sequence>MVQTGFMSQELEAIFRDLGIAQYLDAFVEQGFDSWQTILDIQESDLDALGVKLGHRRKLQRRIANARGIAPSASLASPVKPTAEESKPDGNRKELARRENVVDPPVVTKRKYRRHPKADENAPERPPSAYVLFSNKLREGLKGQTLTFTEIAKLVGENWQSLSPTEREKYENQANAAKERYHREMVAYKKSAEYRKYMRYLQEFKEKQGKPVPGQEGAKRPKLEQTQLAPGSSRTGSSTAGSSAAAGGPTSIASGSSSERVRESESREPPSRRHDSVTSVASVTESRPSSTAPKSTASVPSPRTAHFDLGTPKRGQQRHTRRASSLRGRGRRVDATHQALPPLADVLVDTQRTLVGPPSADGHAFITGFTPANQRHPLPQGSPALGHGPMSFLHHDSSSSGGGAPTGTSSFGRRSSDGPLAIHALLSDQGSTTHHGYERSPSSVTSAVSPIEQGKPLFGQFQGPRGYGFQNPSSAFQHMKVEDTGDGDVLMTTVDQPSDGKDGNGKRGFDGMNALLRAGEIVGRNNRG</sequence>
<dbReference type="Gene3D" id="1.10.150.50">
    <property type="entry name" value="Transcription Factor, Ets-1"/>
    <property type="match status" value="1"/>
</dbReference>
<feature type="compositionally biased region" description="Low complexity" evidence="4">
    <location>
        <begin position="229"/>
        <end position="258"/>
    </location>
</feature>
<dbReference type="InterPro" id="IPR013761">
    <property type="entry name" value="SAM/pointed_sf"/>
</dbReference>
<feature type="region of interest" description="Disordered" evidence="4">
    <location>
        <begin position="372"/>
        <end position="418"/>
    </location>
</feature>
<dbReference type="InterPro" id="IPR036910">
    <property type="entry name" value="HMG_box_dom_sf"/>
</dbReference>
<dbReference type="InterPro" id="IPR009071">
    <property type="entry name" value="HMG_box_dom"/>
</dbReference>
<dbReference type="SMART" id="SM00454">
    <property type="entry name" value="SAM"/>
    <property type="match status" value="1"/>
</dbReference>
<dbReference type="EMBL" id="JAVFKD010000014">
    <property type="protein sequence ID" value="KAK5990401.1"/>
    <property type="molecule type" value="Genomic_DNA"/>
</dbReference>
<feature type="region of interest" description="Disordered" evidence="4">
    <location>
        <begin position="482"/>
        <end position="511"/>
    </location>
</feature>
<organism evidence="6 7">
    <name type="scientific">Cladobotryum mycophilum</name>
    <dbReference type="NCBI Taxonomy" id="491253"/>
    <lineage>
        <taxon>Eukaryota</taxon>
        <taxon>Fungi</taxon>
        <taxon>Dikarya</taxon>
        <taxon>Ascomycota</taxon>
        <taxon>Pezizomycotina</taxon>
        <taxon>Sordariomycetes</taxon>
        <taxon>Hypocreomycetidae</taxon>
        <taxon>Hypocreales</taxon>
        <taxon>Hypocreaceae</taxon>
        <taxon>Cladobotryum</taxon>
    </lineage>
</organism>
<accession>A0ABR0SE42</accession>
<dbReference type="SUPFAM" id="SSF47769">
    <property type="entry name" value="SAM/Pointed domain"/>
    <property type="match status" value="1"/>
</dbReference>
<dbReference type="Pfam" id="PF00505">
    <property type="entry name" value="HMG_box"/>
    <property type="match status" value="1"/>
</dbReference>
<comment type="caution">
    <text evidence="6">The sequence shown here is derived from an EMBL/GenBank/DDBJ whole genome shotgun (WGS) entry which is preliminary data.</text>
</comment>
<keyword evidence="2 3" id="KW-0539">Nucleus</keyword>
<evidence type="ECO:0000256" key="3">
    <source>
        <dbReference type="PROSITE-ProRule" id="PRU00267"/>
    </source>
</evidence>
<evidence type="ECO:0000313" key="6">
    <source>
        <dbReference type="EMBL" id="KAK5990401.1"/>
    </source>
</evidence>
<name>A0ABR0SE42_9HYPO</name>
<dbReference type="SUPFAM" id="SSF47095">
    <property type="entry name" value="HMG-box"/>
    <property type="match status" value="1"/>
</dbReference>
<feature type="region of interest" description="Disordered" evidence="4">
    <location>
        <begin position="205"/>
        <end position="337"/>
    </location>
</feature>
<feature type="compositionally biased region" description="Basic and acidic residues" evidence="4">
    <location>
        <begin position="498"/>
        <end position="509"/>
    </location>
</feature>
<evidence type="ECO:0000259" key="5">
    <source>
        <dbReference type="PROSITE" id="PS50118"/>
    </source>
</evidence>
<feature type="domain" description="HMG box" evidence="5">
    <location>
        <begin position="123"/>
        <end position="189"/>
    </location>
</feature>
<feature type="region of interest" description="Disordered" evidence="4">
    <location>
        <begin position="72"/>
        <end position="127"/>
    </location>
</feature>
<evidence type="ECO:0000256" key="2">
    <source>
        <dbReference type="ARBA" id="ARBA00023242"/>
    </source>
</evidence>
<evidence type="ECO:0000256" key="1">
    <source>
        <dbReference type="ARBA" id="ARBA00023125"/>
    </source>
</evidence>
<keyword evidence="7" id="KW-1185">Reference proteome</keyword>
<proteinExistence type="predicted"/>
<feature type="DNA-binding region" description="HMG box" evidence="3">
    <location>
        <begin position="123"/>
        <end position="189"/>
    </location>
</feature>
<evidence type="ECO:0000313" key="7">
    <source>
        <dbReference type="Proteomes" id="UP001338125"/>
    </source>
</evidence>
<dbReference type="PROSITE" id="PS50118">
    <property type="entry name" value="HMG_BOX_2"/>
    <property type="match status" value="1"/>
</dbReference>
<dbReference type="InterPro" id="IPR001660">
    <property type="entry name" value="SAM"/>
</dbReference>
<dbReference type="Pfam" id="PF00536">
    <property type="entry name" value="SAM_1"/>
    <property type="match status" value="1"/>
</dbReference>
<dbReference type="PANTHER" id="PTHR46040">
    <property type="entry name" value="HIGH MOBILITY GROUP PROTEIN 2"/>
    <property type="match status" value="1"/>
</dbReference>
<dbReference type="SMART" id="SM00398">
    <property type="entry name" value="HMG"/>
    <property type="match status" value="1"/>
</dbReference>
<feature type="compositionally biased region" description="Basic and acidic residues" evidence="4">
    <location>
        <begin position="259"/>
        <end position="276"/>
    </location>
</feature>
<feature type="compositionally biased region" description="Polar residues" evidence="4">
    <location>
        <begin position="277"/>
        <end position="301"/>
    </location>
</feature>
<dbReference type="InterPro" id="IPR051965">
    <property type="entry name" value="ChromReg_NeuronalGeneExpr"/>
</dbReference>
<reference evidence="6 7" key="1">
    <citation type="submission" date="2024-01" db="EMBL/GenBank/DDBJ databases">
        <title>Complete genome of Cladobotryum mycophilum ATHUM6906.</title>
        <authorList>
            <person name="Christinaki A.C."/>
            <person name="Myridakis A.I."/>
            <person name="Kouvelis V.N."/>
        </authorList>
    </citation>
    <scope>NUCLEOTIDE SEQUENCE [LARGE SCALE GENOMIC DNA]</scope>
    <source>
        <strain evidence="6 7">ATHUM6906</strain>
    </source>
</reference>
<dbReference type="PANTHER" id="PTHR46040:SF3">
    <property type="entry name" value="HIGH MOBILITY GROUP PROTEIN 2"/>
    <property type="match status" value="1"/>
</dbReference>
<protein>
    <submittedName>
        <fullName evidence="6">High mobility group protein 20A</fullName>
    </submittedName>
</protein>
<gene>
    <name evidence="6" type="ORF">PT974_08669</name>
</gene>